<reference evidence="1" key="2">
    <citation type="submission" date="2011-02" db="EMBL/GenBank/DDBJ databases">
        <authorList>
            <person name="Liu H.-P."/>
            <person name="Chen R.-Y."/>
            <person name="Zhang Q.-X."/>
            <person name="Peng H."/>
            <person name="Wang K.-J."/>
        </authorList>
    </citation>
    <scope>NUCLEOTIDE SEQUENCE</scope>
</reference>
<evidence type="ECO:0000313" key="1">
    <source>
        <dbReference type="EMBL" id="AEL23016.1"/>
    </source>
</evidence>
<name>G0ZJ19_CHEQU</name>
<accession>G0ZJ19</accession>
<feature type="non-terminal residue" evidence="1">
    <location>
        <position position="64"/>
    </location>
</feature>
<proteinExistence type="evidence at transcript level"/>
<dbReference type="AlphaFoldDB" id="G0ZJ19"/>
<organism evidence="1">
    <name type="scientific">Cherax quadricarinatus</name>
    <name type="common">Australian red claw crayfish</name>
    <dbReference type="NCBI Taxonomy" id="27406"/>
    <lineage>
        <taxon>Eukaryota</taxon>
        <taxon>Metazoa</taxon>
        <taxon>Ecdysozoa</taxon>
        <taxon>Arthropoda</taxon>
        <taxon>Crustacea</taxon>
        <taxon>Multicrustacea</taxon>
        <taxon>Malacostraca</taxon>
        <taxon>Eumalacostraca</taxon>
        <taxon>Eucarida</taxon>
        <taxon>Decapoda</taxon>
        <taxon>Pleocyemata</taxon>
        <taxon>Astacidea</taxon>
        <taxon>Parastacoidea</taxon>
        <taxon>Parastacidae</taxon>
        <taxon>Cherax</taxon>
    </lineage>
</organism>
<protein>
    <submittedName>
        <fullName evidence="1">Double-stranded RNA-specific editase Adar</fullName>
    </submittedName>
</protein>
<dbReference type="EMBL" id="JF284469">
    <property type="protein sequence ID" value="AEL23016.1"/>
    <property type="molecule type" value="mRNA"/>
</dbReference>
<reference evidence="1" key="1">
    <citation type="journal article" date="2011" name="Dev. Comp. Immunol.">
        <title>Differential gene expression profile from haematopoietic tissue stem cells of red claw crayfish, Cherax quadricarinatus, in response to WSSV infection.</title>
        <authorList>
            <person name="Liu H.P."/>
            <person name="Chen R.Y."/>
            <person name="Zhang Q.X."/>
            <person name="Peng H."/>
            <person name="Wang K.J."/>
        </authorList>
    </citation>
    <scope>NUCLEOTIDE SEQUENCE</scope>
</reference>
<sequence>MPTLPSRQSLNNLYIANDARVAHGVLSSSGLSEELEVIGGLTKLINTASAAACFANCLDDPKPL</sequence>